<evidence type="ECO:0000313" key="2">
    <source>
        <dbReference type="Proteomes" id="UP001156973"/>
    </source>
</evidence>
<name>A0A976YF87_9CAUD</name>
<sequence>MDHLTEWKAIKHRYENMEQSPQIKYRIERISHLIKEAETKEFNHFK</sequence>
<dbReference type="EMBL" id="ON649701">
    <property type="protein sequence ID" value="UVF62427.1"/>
    <property type="molecule type" value="Genomic_DNA"/>
</dbReference>
<dbReference type="Proteomes" id="UP001156973">
    <property type="component" value="Segment"/>
</dbReference>
<protein>
    <submittedName>
        <fullName evidence="1">Uncharacterized protein</fullName>
    </submittedName>
</protein>
<accession>A0A976YF87</accession>
<evidence type="ECO:0000313" key="1">
    <source>
        <dbReference type="EMBL" id="UVF62427.1"/>
    </source>
</evidence>
<dbReference type="KEGG" id="vg:80544978"/>
<keyword evidence="2" id="KW-1185">Reference proteome</keyword>
<proteinExistence type="predicted"/>
<organism evidence="1 2">
    <name type="scientific">Nitrososphaeria virus YSH_922147</name>
    <dbReference type="NCBI Taxonomy" id="3071323"/>
    <lineage>
        <taxon>Viruses</taxon>
        <taxon>Duplodnaviria</taxon>
        <taxon>Heunggongvirae</taxon>
        <taxon>Uroviricota</taxon>
        <taxon>Caudoviricetes</taxon>
        <taxon>Juravirales</taxon>
        <taxon>Yangangviridae</taxon>
        <taxon>Mathaucavirus</taxon>
        <taxon>Mathaucavirus yangshanense</taxon>
    </lineage>
</organism>
<reference evidence="1 2" key="1">
    <citation type="submission" date="2022-05" db="EMBL/GenBank/DDBJ databases">
        <title>Diverse viruses of marine archaea discovered using metagenomics.</title>
        <authorList>
            <person name="Zhou Y."/>
        </authorList>
    </citation>
    <scope>NUCLEOTIDE SEQUENCE [LARGE SCALE GENOMIC DNA]</scope>
    <source>
        <strain evidence="1">YSH_922147</strain>
    </source>
</reference>